<comment type="pathway">
    <text evidence="8">Purine metabolism; AMP biosynthesis via de novo pathway; AMP from IMP: step 1/2.</text>
</comment>
<comment type="caution">
    <text evidence="8">Lacks conserved residue(s) required for the propagation of feature annotation.</text>
</comment>
<comment type="subunit">
    <text evidence="1 8">Homodimer.</text>
</comment>
<keyword evidence="6 8" id="KW-0460">Magnesium</keyword>
<comment type="function">
    <text evidence="8">Plays an important role in the de novo pathway of purine nucleotide biosynthesis. Catalyzes the first committed step in the biosynthesis of AMP from IMP.</text>
</comment>
<proteinExistence type="inferred from homology"/>
<dbReference type="Gene3D" id="1.10.300.10">
    <property type="entry name" value="Adenylosuccinate Synthetase, subunit A, domain 2"/>
    <property type="match status" value="1"/>
</dbReference>
<evidence type="ECO:0000256" key="6">
    <source>
        <dbReference type="ARBA" id="ARBA00022842"/>
    </source>
</evidence>
<dbReference type="Gene3D" id="3.90.170.10">
    <property type="entry name" value="Adenylosuccinate Synthetase, subunit A, domain 3"/>
    <property type="match status" value="1"/>
</dbReference>
<keyword evidence="10" id="KW-1185">Reference proteome</keyword>
<keyword evidence="4 8" id="KW-0547">Nucleotide-binding</keyword>
<comment type="cofactor">
    <cofactor evidence="8">
        <name>Mg(2+)</name>
        <dbReference type="ChEBI" id="CHEBI:18420"/>
    </cofactor>
    <text evidence="8">Binds 1 Mg(2+) ion per subunit.</text>
</comment>
<feature type="binding site" evidence="8">
    <location>
        <begin position="453"/>
        <end position="455"/>
    </location>
    <ligand>
        <name>GTP</name>
        <dbReference type="ChEBI" id="CHEBI:37565"/>
    </ligand>
</feature>
<feature type="active site" description="Proton acceptor" evidence="8">
    <location>
        <position position="47"/>
    </location>
</feature>
<dbReference type="FunFam" id="3.90.170.10:FF:000001">
    <property type="entry name" value="Adenylosuccinate synthetase"/>
    <property type="match status" value="1"/>
</dbReference>
<gene>
    <name evidence="8 9" type="primary">purA</name>
    <name evidence="9" type="ORF">SUBVAR_05586</name>
</gene>
<feature type="binding site" evidence="8">
    <location>
        <position position="345"/>
    </location>
    <ligand>
        <name>GTP</name>
        <dbReference type="ChEBI" id="CHEBI:37565"/>
    </ligand>
</feature>
<feature type="binding site" description="in other chain" evidence="8">
    <location>
        <begin position="47"/>
        <end position="50"/>
    </location>
    <ligand>
        <name>IMP</name>
        <dbReference type="ChEBI" id="CHEBI:58053"/>
        <note>ligand shared between dimeric partners</note>
    </ligand>
</feature>
<comment type="caution">
    <text evidence="9">The sequence shown here is derived from an EMBL/GenBank/DDBJ whole genome shotgun (WGS) entry which is preliminary data.</text>
</comment>
<comment type="catalytic activity">
    <reaction evidence="8">
        <text>IMP + L-aspartate + GTP = N(6)-(1,2-dicarboxyethyl)-AMP + GDP + phosphate + 2 H(+)</text>
        <dbReference type="Rhea" id="RHEA:15753"/>
        <dbReference type="ChEBI" id="CHEBI:15378"/>
        <dbReference type="ChEBI" id="CHEBI:29991"/>
        <dbReference type="ChEBI" id="CHEBI:37565"/>
        <dbReference type="ChEBI" id="CHEBI:43474"/>
        <dbReference type="ChEBI" id="CHEBI:57567"/>
        <dbReference type="ChEBI" id="CHEBI:58053"/>
        <dbReference type="ChEBI" id="CHEBI:58189"/>
        <dbReference type="EC" id="6.3.4.4"/>
    </reaction>
</comment>
<dbReference type="Proteomes" id="UP000003438">
    <property type="component" value="Unassembled WGS sequence"/>
</dbReference>
<dbReference type="CDD" id="cd03108">
    <property type="entry name" value="AdSS"/>
    <property type="match status" value="1"/>
</dbReference>
<dbReference type="EMBL" id="ACBY02000023">
    <property type="protein sequence ID" value="EFB75808.1"/>
    <property type="molecule type" value="Genomic_DNA"/>
</dbReference>
<evidence type="ECO:0000256" key="3">
    <source>
        <dbReference type="ARBA" id="ARBA00022723"/>
    </source>
</evidence>
<dbReference type="SMART" id="SM00788">
    <property type="entry name" value="Adenylsucc_synt"/>
    <property type="match status" value="1"/>
</dbReference>
<accession>D1PMM3</accession>
<dbReference type="GO" id="GO:0046040">
    <property type="term" value="P:IMP metabolic process"/>
    <property type="evidence" value="ECO:0007669"/>
    <property type="project" value="TreeGrafter"/>
</dbReference>
<keyword evidence="3 8" id="KW-0479">Metal-binding</keyword>
<dbReference type="GO" id="GO:0005737">
    <property type="term" value="C:cytoplasm"/>
    <property type="evidence" value="ECO:0007669"/>
    <property type="project" value="UniProtKB-SubCell"/>
</dbReference>
<dbReference type="GO" id="GO:0044208">
    <property type="term" value="P:'de novo' AMP biosynthetic process"/>
    <property type="evidence" value="ECO:0007669"/>
    <property type="project" value="UniProtKB-UniRule"/>
</dbReference>
<evidence type="ECO:0000313" key="9">
    <source>
        <dbReference type="EMBL" id="EFB75808.1"/>
    </source>
</evidence>
<dbReference type="eggNOG" id="COG0104">
    <property type="taxonomic scope" value="Bacteria"/>
</dbReference>
<keyword evidence="8" id="KW-0963">Cytoplasm</keyword>
<protein>
    <recommendedName>
        <fullName evidence="8">Adenylosuccinate synthetase</fullName>
        <shortName evidence="8">AMPSase</shortName>
        <shortName evidence="8">AdSS</shortName>
        <ecNumber evidence="8">6.3.4.4</ecNumber>
    </recommendedName>
    <alternativeName>
        <fullName evidence="8">IMP--aspartate ligase</fullName>
    </alternativeName>
</protein>
<dbReference type="STRING" id="411471.SUBVAR_05586"/>
<dbReference type="Gene3D" id="3.40.440.10">
    <property type="entry name" value="Adenylosuccinate Synthetase, subunit A, domain 1"/>
    <property type="match status" value="1"/>
</dbReference>
<reference evidence="9" key="1">
    <citation type="submission" date="2009-12" db="EMBL/GenBank/DDBJ databases">
        <authorList>
            <person name="Weinstock G."/>
            <person name="Sodergren E."/>
            <person name="Clifton S."/>
            <person name="Fulton L."/>
            <person name="Fulton B."/>
            <person name="Courtney L."/>
            <person name="Fronick C."/>
            <person name="Harrison M."/>
            <person name="Strong C."/>
            <person name="Farmer C."/>
            <person name="Delahaunty K."/>
            <person name="Markovic C."/>
            <person name="Hall O."/>
            <person name="Minx P."/>
            <person name="Tomlinson C."/>
            <person name="Mitreva M."/>
            <person name="Nelson J."/>
            <person name="Hou S."/>
            <person name="Wollam A."/>
            <person name="Pepin K.H."/>
            <person name="Johnson M."/>
            <person name="Bhonagiri V."/>
            <person name="Nash W.E."/>
            <person name="Warren W."/>
            <person name="Chinwalla A."/>
            <person name="Mardis E.R."/>
            <person name="Wilson R.K."/>
        </authorList>
    </citation>
    <scope>NUCLEOTIDE SEQUENCE [LARGE SCALE GENOMIC DNA]</scope>
    <source>
        <strain evidence="9">DSM 15176</strain>
    </source>
</reference>
<dbReference type="InterPro" id="IPR042111">
    <property type="entry name" value="Adenylosuccinate_synth_dom3"/>
</dbReference>
<feature type="binding site" evidence="8">
    <location>
        <begin position="371"/>
        <end position="373"/>
    </location>
    <ligand>
        <name>GTP</name>
        <dbReference type="ChEBI" id="CHEBI:37565"/>
    </ligand>
</feature>
<keyword evidence="5 8" id="KW-0658">Purine biosynthesis</keyword>
<evidence type="ECO:0000256" key="7">
    <source>
        <dbReference type="ARBA" id="ARBA00023134"/>
    </source>
</evidence>
<dbReference type="UniPathway" id="UPA00075">
    <property type="reaction ID" value="UER00335"/>
</dbReference>
<dbReference type="SUPFAM" id="SSF52540">
    <property type="entry name" value="P-loop containing nucleoside triphosphate hydrolases"/>
    <property type="match status" value="1"/>
</dbReference>
<evidence type="ECO:0000256" key="1">
    <source>
        <dbReference type="ARBA" id="ARBA00011738"/>
    </source>
</evidence>
<feature type="binding site" description="in other chain" evidence="8">
    <location>
        <position position="343"/>
    </location>
    <ligand>
        <name>IMP</name>
        <dbReference type="ChEBI" id="CHEBI:58053"/>
        <note>ligand shared between dimeric partners</note>
    </ligand>
</feature>
<dbReference type="AlphaFoldDB" id="D1PMM3"/>
<evidence type="ECO:0000256" key="2">
    <source>
        <dbReference type="ARBA" id="ARBA00022598"/>
    </source>
</evidence>
<dbReference type="InterPro" id="IPR042110">
    <property type="entry name" value="Adenylosuccinate_synth_dom2"/>
</dbReference>
<feature type="binding site" evidence="8">
    <location>
        <begin position="74"/>
        <end position="76"/>
    </location>
    <ligand>
        <name>GTP</name>
        <dbReference type="ChEBI" id="CHEBI:37565"/>
    </ligand>
</feature>
<keyword evidence="7 8" id="KW-0342">GTP-binding</keyword>
<feature type="binding site" evidence="8">
    <location>
        <position position="74"/>
    </location>
    <ligand>
        <name>Mg(2+)</name>
        <dbReference type="ChEBI" id="CHEBI:18420"/>
    </ligand>
</feature>
<feature type="binding site" evidence="8">
    <location>
        <begin position="339"/>
        <end position="345"/>
    </location>
    <ligand>
        <name>substrate</name>
    </ligand>
</feature>
<dbReference type="PANTHER" id="PTHR11846:SF0">
    <property type="entry name" value="ADENYLOSUCCINATE SYNTHETASE"/>
    <property type="match status" value="1"/>
</dbReference>
<dbReference type="Pfam" id="PF00709">
    <property type="entry name" value="Adenylsucc_synt"/>
    <property type="match status" value="1"/>
</dbReference>
<dbReference type="InterPro" id="IPR001114">
    <property type="entry name" value="Adenylosuccinate_synthetase"/>
</dbReference>
<dbReference type="GO" id="GO:0005525">
    <property type="term" value="F:GTP binding"/>
    <property type="evidence" value="ECO:0007669"/>
    <property type="project" value="UniProtKB-UniRule"/>
</dbReference>
<dbReference type="HOGENOM" id="CLU_029848_0_1_9"/>
<name>D1PMM3_9FIRM</name>
<feature type="binding site" evidence="8">
    <location>
        <begin position="46"/>
        <end position="52"/>
    </location>
    <ligand>
        <name>GTP</name>
        <dbReference type="ChEBI" id="CHEBI:37565"/>
    </ligand>
</feature>
<dbReference type="GO" id="GO:0000287">
    <property type="term" value="F:magnesium ion binding"/>
    <property type="evidence" value="ECO:0007669"/>
    <property type="project" value="UniProtKB-UniRule"/>
</dbReference>
<comment type="subcellular location">
    <subcellularLocation>
        <location evidence="8">Cytoplasm</location>
    </subcellularLocation>
</comment>
<dbReference type="NCBIfam" id="TIGR00184">
    <property type="entry name" value="purA"/>
    <property type="match status" value="1"/>
</dbReference>
<sequence length="465" mass="51488">MEIPWGVCYNKQRQRIPGSPEKAEMPKETAKEVKSMLTAITGINWGDEGKGRMVDLLSQDYDIVARYQGGDNAGHTVKNERGKFILNLIPSGILRPEVVCVMGGGMVIDPEHLEKEIASLTEKGIEISPANLKISDRATITMPFHVAQDGLEEERLSKTGAQFGSTKRGIAYTYGDKYMKKTLRMGDLCHMDEGVKKRLATIVESKNLTMVNIYGQKPVSVEEMWAWCEHYAKVFAPYICDVGQYLAEADEAGKKIMFEAQLGALRDIDFGIYPYTSSSNTIGAYAPIGAGIPGHKLNLSIGIMKAYSSCVGEGPFTTELAMTEEEKNVLREHGHEYGAATGRPRRVGPFDAVASRYGVQCQGCDELAVTLLDVLDYMEEVPIVTQYRLSDGSLTTRFPMGKTLDDAQPVVEKMPGWHCDITGVRKFEDLPVEAQNYVKRLEELVGCKIKYISVGPERDACIVRD</sequence>
<organism evidence="9 10">
    <name type="scientific">Subdoligranulum variabile DSM 15176</name>
    <dbReference type="NCBI Taxonomy" id="411471"/>
    <lineage>
        <taxon>Bacteria</taxon>
        <taxon>Bacillati</taxon>
        <taxon>Bacillota</taxon>
        <taxon>Clostridia</taxon>
        <taxon>Eubacteriales</taxon>
        <taxon>Oscillospiraceae</taxon>
        <taxon>Subdoligranulum</taxon>
    </lineage>
</organism>
<comment type="similarity">
    <text evidence="8">Belongs to the adenylosuccinate synthetase family.</text>
</comment>
<feature type="binding site" evidence="8">
    <location>
        <position position="47"/>
    </location>
    <ligand>
        <name>Mg(2+)</name>
        <dbReference type="ChEBI" id="CHEBI:18420"/>
    </ligand>
</feature>
<dbReference type="HAMAP" id="MF_00011">
    <property type="entry name" value="Adenylosucc_synth"/>
    <property type="match status" value="1"/>
</dbReference>
<dbReference type="PANTHER" id="PTHR11846">
    <property type="entry name" value="ADENYLOSUCCINATE SYNTHETASE"/>
    <property type="match status" value="1"/>
</dbReference>
<feature type="binding site" description="in other chain" evidence="8">
    <location>
        <begin position="72"/>
        <end position="75"/>
    </location>
    <ligand>
        <name>IMP</name>
        <dbReference type="ChEBI" id="CHEBI:58053"/>
        <note>ligand shared between dimeric partners</note>
    </ligand>
</feature>
<feature type="binding site" description="in other chain" evidence="8">
    <location>
        <position position="166"/>
    </location>
    <ligand>
        <name>IMP</name>
        <dbReference type="ChEBI" id="CHEBI:58053"/>
        <note>ligand shared between dimeric partners</note>
    </ligand>
</feature>
<feature type="active site" description="Proton donor" evidence="8">
    <location>
        <position position="75"/>
    </location>
</feature>
<evidence type="ECO:0000256" key="5">
    <source>
        <dbReference type="ARBA" id="ARBA00022755"/>
    </source>
</evidence>
<evidence type="ECO:0000313" key="10">
    <source>
        <dbReference type="Proteomes" id="UP000003438"/>
    </source>
</evidence>
<dbReference type="InterPro" id="IPR027417">
    <property type="entry name" value="P-loop_NTPase"/>
</dbReference>
<dbReference type="NCBIfam" id="NF002223">
    <property type="entry name" value="PRK01117.1"/>
    <property type="match status" value="1"/>
</dbReference>
<keyword evidence="2 8" id="KW-0436">Ligase</keyword>
<feature type="binding site" evidence="8">
    <location>
        <position position="180"/>
    </location>
    <ligand>
        <name>IMP</name>
        <dbReference type="ChEBI" id="CHEBI:58053"/>
        <note>ligand shared between dimeric partners</note>
    </ligand>
</feature>
<dbReference type="InterPro" id="IPR042109">
    <property type="entry name" value="Adenylosuccinate_synth_dom1"/>
</dbReference>
<evidence type="ECO:0000256" key="4">
    <source>
        <dbReference type="ARBA" id="ARBA00022741"/>
    </source>
</evidence>
<dbReference type="GO" id="GO:0004019">
    <property type="term" value="F:adenylosuccinate synthase activity"/>
    <property type="evidence" value="ECO:0007669"/>
    <property type="project" value="UniProtKB-UniRule"/>
</dbReference>
<dbReference type="EC" id="6.3.4.4" evidence="8"/>
<evidence type="ECO:0000256" key="8">
    <source>
        <dbReference type="HAMAP-Rule" id="MF_00011"/>
    </source>
</evidence>